<comment type="caution">
    <text evidence="2">The sequence shown here is derived from an EMBL/GenBank/DDBJ whole genome shotgun (WGS) entry which is preliminary data.</text>
</comment>
<evidence type="ECO:0000313" key="2">
    <source>
        <dbReference type="EMBL" id="EPX84027.1"/>
    </source>
</evidence>
<dbReference type="EMBL" id="APVH01000013">
    <property type="protein sequence ID" value="EPX84027.1"/>
    <property type="molecule type" value="Genomic_DNA"/>
</dbReference>
<dbReference type="Proteomes" id="UP000015347">
    <property type="component" value="Unassembled WGS sequence"/>
</dbReference>
<dbReference type="HOGENOM" id="CLU_791997_0_0_5"/>
<organism evidence="2 3">
    <name type="scientific">Salipiger mucosus DSM 16094</name>
    <dbReference type="NCBI Taxonomy" id="1123237"/>
    <lineage>
        <taxon>Bacteria</taxon>
        <taxon>Pseudomonadati</taxon>
        <taxon>Pseudomonadota</taxon>
        <taxon>Alphaproteobacteria</taxon>
        <taxon>Rhodobacterales</taxon>
        <taxon>Roseobacteraceae</taxon>
        <taxon>Salipiger</taxon>
    </lineage>
</organism>
<gene>
    <name evidence="2" type="ORF">Salmuc_01802</name>
</gene>
<accession>S9QWS0</accession>
<name>S9QWS0_9RHOB</name>
<feature type="region of interest" description="Disordered" evidence="1">
    <location>
        <begin position="246"/>
        <end position="266"/>
    </location>
</feature>
<evidence type="ECO:0000256" key="1">
    <source>
        <dbReference type="SAM" id="MobiDB-lite"/>
    </source>
</evidence>
<sequence>MPTGADIMTSVEQIGPREWILRTAVPDTGMSNARISSLDAAADHVGSILEVAPDAAQRDYLEKVLIVDEEITDGTYQAMLRVLSSRDDPEFAASQRRDTDFDSGSVPDALRPEWVMVVPASVSSDGAWDIARRNSTWASKWNIPFRDGATQFLPASFDADDRAVSDRSRDFDVLTDHLSDRYNADHILYVARSDNGEILLSHWSDANAWMGTISAGDGIDISNYTNLRAAVLDGFWSTYGDAVRQPSATGSEHSDRTGQADTSNGRATRYRLVGQPAADGGTIDGFLQVIDDGAITTRDLQSKIQAVQGLTLASVEDHGSSFLVQFSWRGGTLPGLEQALANAGFSSDLY</sequence>
<reference evidence="3" key="1">
    <citation type="journal article" date="2014" name="Stand. Genomic Sci.">
        <title>Genome sequence of the exopolysaccharide-producing Salipiger mucosus type strain (DSM 16094(T)), a moderately halophilic member of the Roseobacter clade.</title>
        <authorList>
            <person name="Riedel T."/>
            <person name="Spring S."/>
            <person name="Fiebig A."/>
            <person name="Petersen J."/>
            <person name="Kyrpides N.C."/>
            <person name="Goker M."/>
            <person name="Klenk H.P."/>
        </authorList>
    </citation>
    <scope>NUCLEOTIDE SEQUENCE [LARGE SCALE GENOMIC DNA]</scope>
    <source>
        <strain evidence="3">DSM 16094</strain>
    </source>
</reference>
<keyword evidence="3" id="KW-1185">Reference proteome</keyword>
<dbReference type="AlphaFoldDB" id="S9QWS0"/>
<protein>
    <submittedName>
        <fullName evidence="2">Uncharacterized protein</fullName>
    </submittedName>
</protein>
<proteinExistence type="predicted"/>
<evidence type="ECO:0000313" key="3">
    <source>
        <dbReference type="Proteomes" id="UP000015347"/>
    </source>
</evidence>